<organism evidence="1 2">
    <name type="scientific">Sphaerobolus stellatus (strain SS14)</name>
    <dbReference type="NCBI Taxonomy" id="990650"/>
    <lineage>
        <taxon>Eukaryota</taxon>
        <taxon>Fungi</taxon>
        <taxon>Dikarya</taxon>
        <taxon>Basidiomycota</taxon>
        <taxon>Agaricomycotina</taxon>
        <taxon>Agaricomycetes</taxon>
        <taxon>Phallomycetidae</taxon>
        <taxon>Geastrales</taxon>
        <taxon>Sphaerobolaceae</taxon>
        <taxon>Sphaerobolus</taxon>
    </lineage>
</organism>
<dbReference type="Proteomes" id="UP000054279">
    <property type="component" value="Unassembled WGS sequence"/>
</dbReference>
<dbReference type="AlphaFoldDB" id="A0A0C9W4A6"/>
<feature type="non-terminal residue" evidence="1">
    <location>
        <position position="1"/>
    </location>
</feature>
<evidence type="ECO:0000313" key="2">
    <source>
        <dbReference type="Proteomes" id="UP000054279"/>
    </source>
</evidence>
<protein>
    <submittedName>
        <fullName evidence="1">Uncharacterized protein</fullName>
    </submittedName>
</protein>
<dbReference type="HOGENOM" id="CLU_2874084_0_0_1"/>
<evidence type="ECO:0000313" key="1">
    <source>
        <dbReference type="EMBL" id="KIJ46186.1"/>
    </source>
</evidence>
<name>A0A0C9W4A6_SPHS4</name>
<keyword evidence="2" id="KW-1185">Reference proteome</keyword>
<proteinExistence type="predicted"/>
<accession>A0A0C9W4A6</accession>
<reference evidence="1 2" key="1">
    <citation type="submission" date="2014-06" db="EMBL/GenBank/DDBJ databases">
        <title>Evolutionary Origins and Diversification of the Mycorrhizal Mutualists.</title>
        <authorList>
            <consortium name="DOE Joint Genome Institute"/>
            <consortium name="Mycorrhizal Genomics Consortium"/>
            <person name="Kohler A."/>
            <person name="Kuo A."/>
            <person name="Nagy L.G."/>
            <person name="Floudas D."/>
            <person name="Copeland A."/>
            <person name="Barry K.W."/>
            <person name="Cichocki N."/>
            <person name="Veneault-Fourrey C."/>
            <person name="LaButti K."/>
            <person name="Lindquist E.A."/>
            <person name="Lipzen A."/>
            <person name="Lundell T."/>
            <person name="Morin E."/>
            <person name="Murat C."/>
            <person name="Riley R."/>
            <person name="Ohm R."/>
            <person name="Sun H."/>
            <person name="Tunlid A."/>
            <person name="Henrissat B."/>
            <person name="Grigoriev I.V."/>
            <person name="Hibbett D.S."/>
            <person name="Martin F."/>
        </authorList>
    </citation>
    <scope>NUCLEOTIDE SEQUENCE [LARGE SCALE GENOMIC DNA]</scope>
    <source>
        <strain evidence="1 2">SS14</strain>
    </source>
</reference>
<gene>
    <name evidence="1" type="ORF">M422DRAFT_165419</name>
</gene>
<dbReference type="OrthoDB" id="3239511at2759"/>
<dbReference type="EMBL" id="KN837108">
    <property type="protein sequence ID" value="KIJ46186.1"/>
    <property type="molecule type" value="Genomic_DNA"/>
</dbReference>
<sequence length="64" mass="7663">LENWQEYQDILQCNPKFYDEPRYDCVVTNTEHVSFVHIYALFSCETSSKTRHDIALIRKFQTCS</sequence>